<keyword evidence="8" id="KW-1185">Reference proteome</keyword>
<evidence type="ECO:0000256" key="3">
    <source>
        <dbReference type="ARBA" id="ARBA00022833"/>
    </source>
</evidence>
<keyword evidence="2 4" id="KW-0863">Zinc-finger</keyword>
<dbReference type="InterPro" id="IPR017907">
    <property type="entry name" value="Znf_RING_CS"/>
</dbReference>
<dbReference type="PANTHER" id="PTHR10131:SF94">
    <property type="entry name" value="TNF RECEPTOR-ASSOCIATED FACTOR 4"/>
    <property type="match status" value="1"/>
</dbReference>
<reference evidence="7" key="1">
    <citation type="journal article" date="2023" name="Mol. Biol. Evol.">
        <title>Third-Generation Sequencing Reveals the Adaptive Role of the Epigenome in Three Deep-Sea Polychaetes.</title>
        <authorList>
            <person name="Perez M."/>
            <person name="Aroh O."/>
            <person name="Sun Y."/>
            <person name="Lan Y."/>
            <person name="Juniper S.K."/>
            <person name="Young C.R."/>
            <person name="Angers B."/>
            <person name="Qian P.Y."/>
        </authorList>
    </citation>
    <scope>NUCLEOTIDE SEQUENCE</scope>
    <source>
        <strain evidence="7">P08H-3</strain>
    </source>
</reference>
<dbReference type="InterPro" id="IPR013083">
    <property type="entry name" value="Znf_RING/FYVE/PHD"/>
</dbReference>
<dbReference type="GO" id="GO:0008270">
    <property type="term" value="F:zinc ion binding"/>
    <property type="evidence" value="ECO:0007669"/>
    <property type="project" value="UniProtKB-KW"/>
</dbReference>
<dbReference type="PROSITE" id="PS00518">
    <property type="entry name" value="ZF_RING_1"/>
    <property type="match status" value="1"/>
</dbReference>
<dbReference type="GO" id="GO:0043122">
    <property type="term" value="P:regulation of canonical NF-kappaB signal transduction"/>
    <property type="evidence" value="ECO:0007669"/>
    <property type="project" value="TreeGrafter"/>
</dbReference>
<gene>
    <name evidence="7" type="ORF">LSH36_321g06004</name>
</gene>
<dbReference type="SMART" id="SM00184">
    <property type="entry name" value="RING"/>
    <property type="match status" value="1"/>
</dbReference>
<comment type="caution">
    <text evidence="7">The sequence shown here is derived from an EMBL/GenBank/DDBJ whole genome shotgun (WGS) entry which is preliminary data.</text>
</comment>
<dbReference type="SUPFAM" id="SSF57850">
    <property type="entry name" value="RING/U-box"/>
    <property type="match status" value="1"/>
</dbReference>
<dbReference type="EMBL" id="JAODUP010000321">
    <property type="protein sequence ID" value="KAK2152699.1"/>
    <property type="molecule type" value="Genomic_DNA"/>
</dbReference>
<dbReference type="InterPro" id="IPR018957">
    <property type="entry name" value="Znf_C3HC4_RING-type"/>
</dbReference>
<dbReference type="Pfam" id="PF00097">
    <property type="entry name" value="zf-C3HC4"/>
    <property type="match status" value="1"/>
</dbReference>
<evidence type="ECO:0000256" key="4">
    <source>
        <dbReference type="PROSITE-ProRule" id="PRU00207"/>
    </source>
</evidence>
<dbReference type="Proteomes" id="UP001208570">
    <property type="component" value="Unassembled WGS sequence"/>
</dbReference>
<proteinExistence type="predicted"/>
<evidence type="ECO:0000313" key="7">
    <source>
        <dbReference type="EMBL" id="KAK2152699.1"/>
    </source>
</evidence>
<dbReference type="PROSITE" id="PS50089">
    <property type="entry name" value="ZF_RING_2"/>
    <property type="match status" value="1"/>
</dbReference>
<dbReference type="SUPFAM" id="SSF49599">
    <property type="entry name" value="TRAF domain-like"/>
    <property type="match status" value="1"/>
</dbReference>
<dbReference type="InterPro" id="IPR001841">
    <property type="entry name" value="Znf_RING"/>
</dbReference>
<accession>A0AAD9JGU1</accession>
<dbReference type="Pfam" id="PF02176">
    <property type="entry name" value="zf-TRAF"/>
    <property type="match status" value="1"/>
</dbReference>
<evidence type="ECO:0000259" key="6">
    <source>
        <dbReference type="PROSITE" id="PS50145"/>
    </source>
</evidence>
<dbReference type="AlphaFoldDB" id="A0AAD9JGU1"/>
<evidence type="ECO:0000313" key="8">
    <source>
        <dbReference type="Proteomes" id="UP001208570"/>
    </source>
</evidence>
<feature type="domain" description="TRAF-type" evidence="6">
    <location>
        <begin position="168"/>
        <end position="223"/>
    </location>
</feature>
<organism evidence="7 8">
    <name type="scientific">Paralvinella palmiformis</name>
    <dbReference type="NCBI Taxonomy" id="53620"/>
    <lineage>
        <taxon>Eukaryota</taxon>
        <taxon>Metazoa</taxon>
        <taxon>Spiralia</taxon>
        <taxon>Lophotrochozoa</taxon>
        <taxon>Annelida</taxon>
        <taxon>Polychaeta</taxon>
        <taxon>Sedentaria</taxon>
        <taxon>Canalipalpata</taxon>
        <taxon>Terebellida</taxon>
        <taxon>Terebelliformia</taxon>
        <taxon>Alvinellidae</taxon>
        <taxon>Paralvinella</taxon>
    </lineage>
</organism>
<dbReference type="FunFam" id="3.30.40.10:FF:000286">
    <property type="entry name" value="TNF receptor-associated factor"/>
    <property type="match status" value="1"/>
</dbReference>
<sequence>MSSSDVETDCPTTLGYDAAFSPDLDEKYKCPVCLVALRDPLQTVCGHRFCRVCLTRSRGRSLFGKCPLDKTLFDPSQVFEDNAVRREVLSLTIKCDHHKDGCTWRGELRDRESHASRCAEAKVNCSNDCGHVCSKRLMPTHIVLCPLRMESCEKCGLTLLASELAKHHLLVCEQFPLPCTVCGQVELTRPNMVRHVDVIEGDCPMVIVKCQFEKLGCYFQVSGIGGTNWTKPRQ</sequence>
<keyword evidence="3 4" id="KW-0862">Zinc</keyword>
<dbReference type="PANTHER" id="PTHR10131">
    <property type="entry name" value="TNF RECEPTOR ASSOCIATED FACTOR"/>
    <property type="match status" value="1"/>
</dbReference>
<dbReference type="PROSITE" id="PS50145">
    <property type="entry name" value="ZF_TRAF"/>
    <property type="match status" value="1"/>
</dbReference>
<name>A0AAD9JGU1_9ANNE</name>
<keyword evidence="1 4" id="KW-0479">Metal-binding</keyword>
<dbReference type="InterPro" id="IPR001293">
    <property type="entry name" value="Znf_TRAF"/>
</dbReference>
<evidence type="ECO:0000256" key="1">
    <source>
        <dbReference type="ARBA" id="ARBA00022723"/>
    </source>
</evidence>
<evidence type="ECO:0000256" key="2">
    <source>
        <dbReference type="ARBA" id="ARBA00022771"/>
    </source>
</evidence>
<evidence type="ECO:0000259" key="5">
    <source>
        <dbReference type="PROSITE" id="PS50089"/>
    </source>
</evidence>
<protein>
    <submittedName>
        <fullName evidence="7">Uncharacterized protein</fullName>
    </submittedName>
</protein>
<feature type="zinc finger region" description="TRAF-type" evidence="4">
    <location>
        <begin position="168"/>
        <end position="223"/>
    </location>
</feature>
<feature type="domain" description="RING-type" evidence="5">
    <location>
        <begin position="30"/>
        <end position="70"/>
    </location>
</feature>
<dbReference type="Gene3D" id="3.30.40.10">
    <property type="entry name" value="Zinc/RING finger domain, C3HC4 (zinc finger)"/>
    <property type="match status" value="2"/>
</dbReference>